<gene>
    <name evidence="6" type="ORF">MPEBLZ_00106</name>
</gene>
<dbReference type="InterPro" id="IPR036390">
    <property type="entry name" value="WH_DNA-bd_sf"/>
</dbReference>
<dbReference type="InterPro" id="IPR012967">
    <property type="entry name" value="COMT_dimerisation"/>
</dbReference>
<evidence type="ECO:0000313" key="6">
    <source>
        <dbReference type="EMBL" id="KPQ45309.1"/>
    </source>
</evidence>
<dbReference type="Pfam" id="PF08100">
    <property type="entry name" value="Dimerisation"/>
    <property type="match status" value="1"/>
</dbReference>
<dbReference type="InterPro" id="IPR016461">
    <property type="entry name" value="COMT-like"/>
</dbReference>
<proteinExistence type="predicted"/>
<evidence type="ECO:0000259" key="4">
    <source>
        <dbReference type="Pfam" id="PF00891"/>
    </source>
</evidence>
<feature type="domain" description="O-methyltransferase C-terminal" evidence="4">
    <location>
        <begin position="167"/>
        <end position="315"/>
    </location>
</feature>
<evidence type="ECO:0000256" key="2">
    <source>
        <dbReference type="ARBA" id="ARBA00022679"/>
    </source>
</evidence>
<dbReference type="Gene3D" id="3.40.50.150">
    <property type="entry name" value="Vaccinia Virus protein VP39"/>
    <property type="match status" value="1"/>
</dbReference>
<dbReference type="GO" id="GO:0032259">
    <property type="term" value="P:methylation"/>
    <property type="evidence" value="ECO:0007669"/>
    <property type="project" value="UniProtKB-KW"/>
</dbReference>
<keyword evidence="1 6" id="KW-0489">Methyltransferase</keyword>
<protein>
    <submittedName>
        <fullName evidence="6">O-methyltransferase</fullName>
    </submittedName>
</protein>
<evidence type="ECO:0000256" key="3">
    <source>
        <dbReference type="ARBA" id="ARBA00022691"/>
    </source>
</evidence>
<dbReference type="EMBL" id="LKCM01000014">
    <property type="protein sequence ID" value="KPQ45309.1"/>
    <property type="molecule type" value="Genomic_DNA"/>
</dbReference>
<evidence type="ECO:0000313" key="7">
    <source>
        <dbReference type="Proteomes" id="UP000050360"/>
    </source>
</evidence>
<keyword evidence="3" id="KW-0949">S-adenosyl-L-methionine</keyword>
<comment type="caution">
    <text evidence="6">The sequence shown here is derived from an EMBL/GenBank/DDBJ whole genome shotgun (WGS) entry which is preliminary data.</text>
</comment>
<dbReference type="GO" id="GO:0046983">
    <property type="term" value="F:protein dimerization activity"/>
    <property type="evidence" value="ECO:0007669"/>
    <property type="project" value="InterPro"/>
</dbReference>
<evidence type="ECO:0000259" key="5">
    <source>
        <dbReference type="Pfam" id="PF08100"/>
    </source>
</evidence>
<dbReference type="InterPro" id="IPR036388">
    <property type="entry name" value="WH-like_DNA-bd_sf"/>
</dbReference>
<accession>A0A0P7ZM30</accession>
<dbReference type="PROSITE" id="PS51683">
    <property type="entry name" value="SAM_OMT_II"/>
    <property type="match status" value="1"/>
</dbReference>
<dbReference type="AlphaFoldDB" id="A0A0P7ZM30"/>
<dbReference type="SUPFAM" id="SSF53335">
    <property type="entry name" value="S-adenosyl-L-methionine-dependent methyltransferases"/>
    <property type="match status" value="1"/>
</dbReference>
<dbReference type="Gene3D" id="1.10.10.10">
    <property type="entry name" value="Winged helix-like DNA-binding domain superfamily/Winged helix DNA-binding domain"/>
    <property type="match status" value="1"/>
</dbReference>
<dbReference type="PANTHER" id="PTHR43712">
    <property type="entry name" value="PUTATIVE (AFU_ORTHOLOGUE AFUA_4G14580)-RELATED"/>
    <property type="match status" value="1"/>
</dbReference>
<dbReference type="GO" id="GO:0008171">
    <property type="term" value="F:O-methyltransferase activity"/>
    <property type="evidence" value="ECO:0007669"/>
    <property type="project" value="InterPro"/>
</dbReference>
<feature type="domain" description="O-methyltransferase dimerisation" evidence="5">
    <location>
        <begin position="13"/>
        <end position="88"/>
    </location>
</feature>
<dbReference type="InterPro" id="IPR029063">
    <property type="entry name" value="SAM-dependent_MTases_sf"/>
</dbReference>
<dbReference type="CDD" id="cd02440">
    <property type="entry name" value="AdoMet_MTases"/>
    <property type="match status" value="1"/>
</dbReference>
<dbReference type="Proteomes" id="UP000050360">
    <property type="component" value="Unassembled WGS sequence"/>
</dbReference>
<organism evidence="6 7">
    <name type="scientific">Candidatus Methanoperedens nitratireducens</name>
    <dbReference type="NCBI Taxonomy" id="1392998"/>
    <lineage>
        <taxon>Archaea</taxon>
        <taxon>Methanobacteriati</taxon>
        <taxon>Methanobacteriota</taxon>
        <taxon>Stenosarchaea group</taxon>
        <taxon>Methanomicrobia</taxon>
        <taxon>Methanosarcinales</taxon>
        <taxon>ANME-2 cluster</taxon>
        <taxon>Candidatus Methanoperedentaceae</taxon>
        <taxon>Candidatus Methanoperedens</taxon>
    </lineage>
</organism>
<dbReference type="InterPro" id="IPR001077">
    <property type="entry name" value="COMT_C"/>
</dbReference>
<sequence>MNSEEPNPEKIIETTFAFATTRVLITAIDLELFTHIAKGNHTVIEIAKAASASERGMEIILNGLTSLDFLIKSNGTYDLTPLSEKFLVKGKPSYFGDFVQHGDDLWEPWSHLTDAAKKGKPFKRIEKEQGPEFFERMVVQIFPMSYPCAKAAAEALGAGSSWKNLDILDVATGSGAWSIAFAQVDKGANVTALDWPNVLEVTKKVVNKFGLGKRFTFLPGDLREVDFDEKQYDLVILGHICHTEGAEKTRELFYRVHRALKHGGKVLIAEMIPDDERKCAVFPLMFAANMLVNSTEGNTFTMAEYTEWLDDAGFKDMTIIDAPGPSPLIVASK</sequence>
<keyword evidence="2 6" id="KW-0808">Transferase</keyword>
<dbReference type="PANTHER" id="PTHR43712:SF2">
    <property type="entry name" value="O-METHYLTRANSFERASE CICE"/>
    <property type="match status" value="1"/>
</dbReference>
<evidence type="ECO:0000256" key="1">
    <source>
        <dbReference type="ARBA" id="ARBA00022603"/>
    </source>
</evidence>
<dbReference type="Pfam" id="PF00891">
    <property type="entry name" value="Methyltransf_2"/>
    <property type="match status" value="1"/>
</dbReference>
<dbReference type="SUPFAM" id="SSF46785">
    <property type="entry name" value="Winged helix' DNA-binding domain"/>
    <property type="match status" value="1"/>
</dbReference>
<dbReference type="PIRSF" id="PIRSF005739">
    <property type="entry name" value="O-mtase"/>
    <property type="match status" value="1"/>
</dbReference>
<name>A0A0P7ZM30_9EURY</name>
<reference evidence="6 7" key="1">
    <citation type="submission" date="2015-09" db="EMBL/GenBank/DDBJ databases">
        <title>A metagenomics-based metabolic model of nitrate-dependent anaerobic oxidation of methane by Methanoperedens-like archaea.</title>
        <authorList>
            <person name="Arshad A."/>
            <person name="Speth D.R."/>
            <person name="De Graaf R.M."/>
            <person name="Op Den Camp H.J."/>
            <person name="Jetten M.S."/>
            <person name="Welte C.U."/>
        </authorList>
    </citation>
    <scope>NUCLEOTIDE SEQUENCE [LARGE SCALE GENOMIC DNA]</scope>
</reference>